<feature type="domain" description="DUF3298" evidence="3">
    <location>
        <begin position="277"/>
        <end position="349"/>
    </location>
</feature>
<dbReference type="SUPFAM" id="SSF55383">
    <property type="entry name" value="Copper amine oxidase, domain N"/>
    <property type="match status" value="1"/>
</dbReference>
<dbReference type="Gene3D" id="3.90.640.20">
    <property type="entry name" value="Heat-shock cognate protein, ATPase"/>
    <property type="match status" value="1"/>
</dbReference>
<name>A0A168QIC0_9BACL</name>
<evidence type="ECO:0008006" key="7">
    <source>
        <dbReference type="Google" id="ProtNLM"/>
    </source>
</evidence>
<dbReference type="EMBL" id="LVJI01000003">
    <property type="protein sequence ID" value="OAB47813.1"/>
    <property type="molecule type" value="Genomic_DNA"/>
</dbReference>
<sequence>MNKVLKYSISAMMAGVLLTSFGYTGQATVFAAQTTKKTVEQTSVILKWKGKTLSQKGLISQGNTLIPVTVLRDQLGLPLSYNPGTRTYSLGSGYKQLNMDVSEYGVNANVNNYYIYDYEVKNIGGKIYIPFKLLSDYLGIQGVWNPSLRSLSITPRVENDIKIVTELLETKTKDTLFLMRYPTVSGLGDKEVEKNINAVLEKHKTQFIEDSKEQEKKRDSSVDYMYQAFQNFVVTYNENDMLSLAIDQYSYTGGAHDSTIRTGFTFSLKDGKVFTLEDLLKEKSPNYKVELDKLVAKDLKDINGYYGTFKGLNADAEYVIKPDGLAVFFQQYEYTPFAAGIPTFLIPYNQVLSKGTSLFK</sequence>
<organism evidence="5 6">
    <name type="scientific">Paenibacillus antarcticus</name>
    <dbReference type="NCBI Taxonomy" id="253703"/>
    <lineage>
        <taxon>Bacteria</taxon>
        <taxon>Bacillati</taxon>
        <taxon>Bacillota</taxon>
        <taxon>Bacilli</taxon>
        <taxon>Bacillales</taxon>
        <taxon>Paenibacillaceae</taxon>
        <taxon>Paenibacillus</taxon>
    </lineage>
</organism>
<dbReference type="OrthoDB" id="5637at2"/>
<comment type="caution">
    <text evidence="5">The sequence shown here is derived from an EMBL/GenBank/DDBJ whole genome shotgun (WGS) entry which is preliminary data.</text>
</comment>
<dbReference type="Pfam" id="PF07833">
    <property type="entry name" value="Cu_amine_oxidN1"/>
    <property type="match status" value="1"/>
</dbReference>
<dbReference type="Pfam" id="PF11738">
    <property type="entry name" value="DUF3298"/>
    <property type="match status" value="1"/>
</dbReference>
<keyword evidence="1" id="KW-0732">Signal</keyword>
<dbReference type="InterPro" id="IPR025303">
    <property type="entry name" value="PdaC"/>
</dbReference>
<feature type="chain" id="PRO_5007899872" description="Copper amine oxidase" evidence="1">
    <location>
        <begin position="32"/>
        <end position="360"/>
    </location>
</feature>
<dbReference type="Proteomes" id="UP000077355">
    <property type="component" value="Unassembled WGS sequence"/>
</dbReference>
<dbReference type="RefSeq" id="WP_084402826.1">
    <property type="nucleotide sequence ID" value="NZ_CP043611.1"/>
</dbReference>
<evidence type="ECO:0000259" key="4">
    <source>
        <dbReference type="Pfam" id="PF13739"/>
    </source>
</evidence>
<dbReference type="InterPro" id="IPR036582">
    <property type="entry name" value="Mao_N_sf"/>
</dbReference>
<evidence type="ECO:0000259" key="2">
    <source>
        <dbReference type="Pfam" id="PF07833"/>
    </source>
</evidence>
<dbReference type="Pfam" id="PF13739">
    <property type="entry name" value="PdaC"/>
    <property type="match status" value="1"/>
</dbReference>
<reference evidence="5 6" key="1">
    <citation type="submission" date="2016-03" db="EMBL/GenBank/DDBJ databases">
        <title>Draft genome sequence of Paenibacillus antarcticus CECT 5836.</title>
        <authorList>
            <person name="Shin S.-K."/>
            <person name="Yi H."/>
        </authorList>
    </citation>
    <scope>NUCLEOTIDE SEQUENCE [LARGE SCALE GENOMIC DNA]</scope>
    <source>
        <strain evidence="5 6">CECT 5836</strain>
    </source>
</reference>
<feature type="signal peptide" evidence="1">
    <location>
        <begin position="1"/>
        <end position="31"/>
    </location>
</feature>
<dbReference type="InterPro" id="IPR012854">
    <property type="entry name" value="Cu_amine_oxidase-like_N"/>
</dbReference>
<gene>
    <name evidence="5" type="ORF">PBAT_04180</name>
</gene>
<evidence type="ECO:0000313" key="6">
    <source>
        <dbReference type="Proteomes" id="UP000077355"/>
    </source>
</evidence>
<dbReference type="InterPro" id="IPR021729">
    <property type="entry name" value="DUF3298"/>
</dbReference>
<evidence type="ECO:0000313" key="5">
    <source>
        <dbReference type="EMBL" id="OAB47813.1"/>
    </source>
</evidence>
<protein>
    <recommendedName>
        <fullName evidence="7">Copper amine oxidase</fullName>
    </recommendedName>
</protein>
<dbReference type="InterPro" id="IPR037126">
    <property type="entry name" value="PdaC/RsiV-like_sf"/>
</dbReference>
<evidence type="ECO:0000259" key="3">
    <source>
        <dbReference type="Pfam" id="PF11738"/>
    </source>
</evidence>
<keyword evidence="6" id="KW-1185">Reference proteome</keyword>
<feature type="domain" description="Deacetylase PdaC" evidence="4">
    <location>
        <begin position="173"/>
        <end position="258"/>
    </location>
</feature>
<proteinExistence type="predicted"/>
<accession>A0A168QIC0</accession>
<dbReference type="Gene3D" id="3.30.565.40">
    <property type="entry name" value="Fervidobacterium nodosum Rt17-B1 like"/>
    <property type="match status" value="1"/>
</dbReference>
<evidence type="ECO:0000256" key="1">
    <source>
        <dbReference type="SAM" id="SignalP"/>
    </source>
</evidence>
<feature type="domain" description="Copper amine oxidase-like N-terminal" evidence="2">
    <location>
        <begin position="52"/>
        <end position="153"/>
    </location>
</feature>
<dbReference type="AlphaFoldDB" id="A0A168QIC0"/>